<organism evidence="9 10">
    <name type="scientific">Coleophoma cylindrospora</name>
    <dbReference type="NCBI Taxonomy" id="1849047"/>
    <lineage>
        <taxon>Eukaryota</taxon>
        <taxon>Fungi</taxon>
        <taxon>Dikarya</taxon>
        <taxon>Ascomycota</taxon>
        <taxon>Pezizomycotina</taxon>
        <taxon>Leotiomycetes</taxon>
        <taxon>Helotiales</taxon>
        <taxon>Dermateaceae</taxon>
        <taxon>Coleophoma</taxon>
    </lineage>
</organism>
<keyword evidence="2" id="KW-0813">Transport</keyword>
<dbReference type="GO" id="GO:0016020">
    <property type="term" value="C:membrane"/>
    <property type="evidence" value="ECO:0007669"/>
    <property type="project" value="UniProtKB-SubCell"/>
</dbReference>
<evidence type="ECO:0000259" key="8">
    <source>
        <dbReference type="PROSITE" id="PS50850"/>
    </source>
</evidence>
<dbReference type="Gene3D" id="1.20.1250.20">
    <property type="entry name" value="MFS general substrate transporter like domains"/>
    <property type="match status" value="2"/>
</dbReference>
<dbReference type="AlphaFoldDB" id="A0A3D8QXT3"/>
<comment type="subcellular location">
    <subcellularLocation>
        <location evidence="1">Membrane</location>
        <topology evidence="1">Multi-pass membrane protein</topology>
    </subcellularLocation>
</comment>
<dbReference type="InterPro" id="IPR020846">
    <property type="entry name" value="MFS_dom"/>
</dbReference>
<evidence type="ECO:0000256" key="7">
    <source>
        <dbReference type="SAM" id="Phobius"/>
    </source>
</evidence>
<sequence length="489" mass="54779">MSVLNESENLEVSKSEPFNNEAVSIEYEAETRESRDKRSLRRRILAVIWDSLDKPAEERKLVTKIDCWVMTYVCIAYLCKYLDQGNVTNAYVSGMQQDLKMSGNDYNLLQTMFTVGYCIGNLPSQLIMTRIRPSIWLPTMAVMWSILVMAMAGSKSVTTLYVLRFFVGMMEASAYPGFVTLLGNWYTPDELGKRSVIFICSSSAAQMFSGYLQAGLYSGMEGRLGLRAWQWLFIFDGIISIPIALVGYFAIPDSPTTTRARWLKPDDRALAIARMEQCGRAPPKGLTWGTFRDIFTSWVVYVFCILFAAELLGIRVYNYFAIYLKSTKIYSVQQVNNISTAGYGFQIATGLIWAWLSDGMRSRGRVLCMAALVAMTGCIILSVYPEHNMAAMMTGWILTFGQTGASVLIFTWLNEILSFSAEQRAAVIGIVEAFGFAMSAWVILFTYNSAEAPHFSIGYQMATMFFAIEILGTCAVGYCIMKWPPGPKA</sequence>
<dbReference type="Pfam" id="PF07690">
    <property type="entry name" value="MFS_1"/>
    <property type="match status" value="1"/>
</dbReference>
<dbReference type="SUPFAM" id="SSF103473">
    <property type="entry name" value="MFS general substrate transporter"/>
    <property type="match status" value="1"/>
</dbReference>
<proteinExistence type="inferred from homology"/>
<feature type="transmembrane region" description="Helical" evidence="7">
    <location>
        <begin position="459"/>
        <end position="481"/>
    </location>
</feature>
<accession>A0A3D8QXT3</accession>
<feature type="transmembrane region" description="Helical" evidence="7">
    <location>
        <begin position="366"/>
        <end position="384"/>
    </location>
</feature>
<dbReference type="GO" id="GO:0022857">
    <property type="term" value="F:transmembrane transporter activity"/>
    <property type="evidence" value="ECO:0007669"/>
    <property type="project" value="InterPro"/>
</dbReference>
<dbReference type="PROSITE" id="PS50850">
    <property type="entry name" value="MFS"/>
    <property type="match status" value="1"/>
</dbReference>
<keyword evidence="3 7" id="KW-0812">Transmembrane</keyword>
<reference evidence="9 10" key="1">
    <citation type="journal article" date="2018" name="IMA Fungus">
        <title>IMA Genome-F 9: Draft genome sequence of Annulohypoxylon stygium, Aspergillus mulundensis, Berkeleyomyces basicola (syn. Thielaviopsis basicola), Ceratocystis smalleyi, two Cercospora beticola strains, Coleophoma cylindrospora, Fusarium fracticaudum, Phialophora cf. hyalina, and Morchella septimelata.</title>
        <authorList>
            <person name="Wingfield B.D."/>
            <person name="Bills G.F."/>
            <person name="Dong Y."/>
            <person name="Huang W."/>
            <person name="Nel W.J."/>
            <person name="Swalarsk-Parry B.S."/>
            <person name="Vaghefi N."/>
            <person name="Wilken P.M."/>
            <person name="An Z."/>
            <person name="de Beer Z.W."/>
            <person name="De Vos L."/>
            <person name="Chen L."/>
            <person name="Duong T.A."/>
            <person name="Gao Y."/>
            <person name="Hammerbacher A."/>
            <person name="Kikkert J.R."/>
            <person name="Li Y."/>
            <person name="Li H."/>
            <person name="Li K."/>
            <person name="Li Q."/>
            <person name="Liu X."/>
            <person name="Ma X."/>
            <person name="Naidoo K."/>
            <person name="Pethybridge S.J."/>
            <person name="Sun J."/>
            <person name="Steenkamp E.T."/>
            <person name="van der Nest M.A."/>
            <person name="van Wyk S."/>
            <person name="Wingfield M.J."/>
            <person name="Xiong C."/>
            <person name="Yue Q."/>
            <person name="Zhang X."/>
        </authorList>
    </citation>
    <scope>NUCLEOTIDE SEQUENCE [LARGE SCALE GENOMIC DNA]</scope>
    <source>
        <strain evidence="9 10">BP6252</strain>
    </source>
</reference>
<feature type="transmembrane region" description="Helical" evidence="7">
    <location>
        <begin position="298"/>
        <end position="320"/>
    </location>
</feature>
<feature type="domain" description="Major facilitator superfamily (MFS) profile" evidence="8">
    <location>
        <begin position="69"/>
        <end position="484"/>
    </location>
</feature>
<dbReference type="Proteomes" id="UP000256645">
    <property type="component" value="Unassembled WGS sequence"/>
</dbReference>
<comment type="caution">
    <text evidence="9">The sequence shown here is derived from an EMBL/GenBank/DDBJ whole genome shotgun (WGS) entry which is preliminary data.</text>
</comment>
<dbReference type="InterPro" id="IPR011701">
    <property type="entry name" value="MFS"/>
</dbReference>
<dbReference type="PANTHER" id="PTHR43791">
    <property type="entry name" value="PERMEASE-RELATED"/>
    <property type="match status" value="1"/>
</dbReference>
<feature type="transmembrane region" description="Helical" evidence="7">
    <location>
        <begin position="228"/>
        <end position="251"/>
    </location>
</feature>
<dbReference type="OrthoDB" id="3639251at2759"/>
<evidence type="ECO:0000256" key="5">
    <source>
        <dbReference type="ARBA" id="ARBA00023136"/>
    </source>
</evidence>
<keyword evidence="5 7" id="KW-0472">Membrane</keyword>
<feature type="transmembrane region" description="Helical" evidence="7">
    <location>
        <begin position="160"/>
        <end position="183"/>
    </location>
</feature>
<evidence type="ECO:0000313" key="10">
    <source>
        <dbReference type="Proteomes" id="UP000256645"/>
    </source>
</evidence>
<keyword evidence="4 7" id="KW-1133">Transmembrane helix</keyword>
<dbReference type="PANTHER" id="PTHR43791:SF43">
    <property type="entry name" value="MAJOR FACILITATOR SUPERFAMILY (MFS) PROFILE DOMAIN-CONTAINING PROTEIN"/>
    <property type="match status" value="1"/>
</dbReference>
<comment type="similarity">
    <text evidence="6">Belongs to the major facilitator superfamily. Allantoate permease family.</text>
</comment>
<dbReference type="EMBL" id="PDLM01000011">
    <property type="protein sequence ID" value="RDW66587.1"/>
    <property type="molecule type" value="Genomic_DNA"/>
</dbReference>
<feature type="transmembrane region" description="Helical" evidence="7">
    <location>
        <begin position="135"/>
        <end position="154"/>
    </location>
</feature>
<evidence type="ECO:0000256" key="1">
    <source>
        <dbReference type="ARBA" id="ARBA00004141"/>
    </source>
</evidence>
<evidence type="ECO:0000313" key="9">
    <source>
        <dbReference type="EMBL" id="RDW66587.1"/>
    </source>
</evidence>
<feature type="transmembrane region" description="Helical" evidence="7">
    <location>
        <begin position="340"/>
        <end position="357"/>
    </location>
</feature>
<dbReference type="InterPro" id="IPR036259">
    <property type="entry name" value="MFS_trans_sf"/>
</dbReference>
<name>A0A3D8QXT3_9HELO</name>
<keyword evidence="10" id="KW-1185">Reference proteome</keyword>
<evidence type="ECO:0000256" key="6">
    <source>
        <dbReference type="ARBA" id="ARBA00037968"/>
    </source>
</evidence>
<dbReference type="FunFam" id="1.20.1250.20:FF:000065">
    <property type="entry name" value="Putative MFS pantothenate transporter"/>
    <property type="match status" value="1"/>
</dbReference>
<feature type="transmembrane region" description="Helical" evidence="7">
    <location>
        <begin position="390"/>
        <end position="413"/>
    </location>
</feature>
<evidence type="ECO:0000256" key="4">
    <source>
        <dbReference type="ARBA" id="ARBA00022989"/>
    </source>
</evidence>
<feature type="transmembrane region" description="Helical" evidence="7">
    <location>
        <begin position="425"/>
        <end position="447"/>
    </location>
</feature>
<protein>
    <submittedName>
        <fullName evidence="9">Putative pantothenate protein</fullName>
    </submittedName>
</protein>
<evidence type="ECO:0000256" key="3">
    <source>
        <dbReference type="ARBA" id="ARBA00022692"/>
    </source>
</evidence>
<evidence type="ECO:0000256" key="2">
    <source>
        <dbReference type="ARBA" id="ARBA00022448"/>
    </source>
</evidence>
<gene>
    <name evidence="9" type="ORF">BP6252_10222</name>
</gene>